<proteinExistence type="predicted"/>
<sequence length="101" mass="12342">MMTSEIWAAKMGLHPQQTREAFRQFAEQRIQYSEVSEVVKLRPYRQQWCIVGWVHWLWFKCGFKAQAHSDWRYIRNAYIKGGLGYKDKWKRYWADFMASFP</sequence>
<dbReference type="EMBL" id="MT143108">
    <property type="protein sequence ID" value="QJA92937.1"/>
    <property type="molecule type" value="Genomic_DNA"/>
</dbReference>
<dbReference type="EMBL" id="MT145140">
    <property type="protein sequence ID" value="QJI04019.1"/>
    <property type="molecule type" value="Genomic_DNA"/>
</dbReference>
<dbReference type="AlphaFoldDB" id="A0A6M3Y1B5"/>
<accession>A0A6M3Y1B5</accession>
<name>A0A6M3Y1B5_9ZZZZ</name>
<reference evidence="2" key="1">
    <citation type="submission" date="2020-03" db="EMBL/GenBank/DDBJ databases">
        <title>The deep terrestrial virosphere.</title>
        <authorList>
            <person name="Holmfeldt K."/>
            <person name="Nilsson E."/>
            <person name="Simone D."/>
            <person name="Lopez-Fernandez M."/>
            <person name="Wu X."/>
            <person name="de Brujin I."/>
            <person name="Lundin D."/>
            <person name="Andersson A."/>
            <person name="Bertilsson S."/>
            <person name="Dopson M."/>
        </authorList>
    </citation>
    <scope>NUCLEOTIDE SEQUENCE</scope>
    <source>
        <strain evidence="1">MM415B04415</strain>
        <strain evidence="2">TM448B05850</strain>
    </source>
</reference>
<evidence type="ECO:0000313" key="2">
    <source>
        <dbReference type="EMBL" id="QJI04019.1"/>
    </source>
</evidence>
<gene>
    <name evidence="1" type="ORF">MM415B04415_0012</name>
    <name evidence="2" type="ORF">TM448B05850_0008</name>
</gene>
<evidence type="ECO:0000313" key="1">
    <source>
        <dbReference type="EMBL" id="QJA92937.1"/>
    </source>
</evidence>
<protein>
    <submittedName>
        <fullName evidence="2">Uncharacterized protein</fullName>
    </submittedName>
</protein>
<organism evidence="2">
    <name type="scientific">viral metagenome</name>
    <dbReference type="NCBI Taxonomy" id="1070528"/>
    <lineage>
        <taxon>unclassified sequences</taxon>
        <taxon>metagenomes</taxon>
        <taxon>organismal metagenomes</taxon>
    </lineage>
</organism>